<sequence length="150" mass="15248">MATFPRIDRPCPLTWNALPDAGGADCAPCGKRVHNLNAMSDTERAAFLARGDGSVCVAYSVKRRVPPAVATWLMAAAVGTFAGVASAEATLPPMPIASAIAGAVDGDKGDTLLEPILMVGAVIDPAKAEKVDDADAPPELPVVVDDAGSP</sequence>
<organism evidence="2 3">
    <name type="scientific">Tahibacter soli</name>
    <dbReference type="NCBI Taxonomy" id="2983605"/>
    <lineage>
        <taxon>Bacteria</taxon>
        <taxon>Pseudomonadati</taxon>
        <taxon>Pseudomonadota</taxon>
        <taxon>Gammaproteobacteria</taxon>
        <taxon>Lysobacterales</taxon>
        <taxon>Rhodanobacteraceae</taxon>
        <taxon>Tahibacter</taxon>
    </lineage>
</organism>
<gene>
    <name evidence="2" type="ORF">OD750_014625</name>
</gene>
<dbReference type="EMBL" id="JAOVZO020000018">
    <property type="protein sequence ID" value="MDC8013774.1"/>
    <property type="molecule type" value="Genomic_DNA"/>
</dbReference>
<dbReference type="Proteomes" id="UP001139971">
    <property type="component" value="Unassembled WGS sequence"/>
</dbReference>
<proteinExistence type="predicted"/>
<name>A0A9X3YLH1_9GAMM</name>
<evidence type="ECO:0000313" key="3">
    <source>
        <dbReference type="Proteomes" id="UP001139971"/>
    </source>
</evidence>
<protein>
    <submittedName>
        <fullName evidence="2">Uncharacterized protein</fullName>
    </submittedName>
</protein>
<evidence type="ECO:0000313" key="2">
    <source>
        <dbReference type="EMBL" id="MDC8013774.1"/>
    </source>
</evidence>
<dbReference type="AlphaFoldDB" id="A0A9X3YLH1"/>
<accession>A0A9X3YLH1</accession>
<comment type="caution">
    <text evidence="2">The sequence shown here is derived from an EMBL/GenBank/DDBJ whole genome shotgun (WGS) entry which is preliminary data.</text>
</comment>
<feature type="region of interest" description="Disordered" evidence="1">
    <location>
        <begin position="130"/>
        <end position="150"/>
    </location>
</feature>
<evidence type="ECO:0000256" key="1">
    <source>
        <dbReference type="SAM" id="MobiDB-lite"/>
    </source>
</evidence>
<dbReference type="RefSeq" id="WP_263541422.1">
    <property type="nucleotide sequence ID" value="NZ_JAOVZO020000018.1"/>
</dbReference>
<reference evidence="2" key="1">
    <citation type="submission" date="2023-02" db="EMBL/GenBank/DDBJ databases">
        <title>Tahibacter soli sp. nov. isolated from soil.</title>
        <authorList>
            <person name="Baek J.H."/>
            <person name="Lee J.K."/>
            <person name="Choi D.G."/>
            <person name="Jeon C.O."/>
        </authorList>
    </citation>
    <scope>NUCLEOTIDE SEQUENCE</scope>
    <source>
        <strain evidence="2">BL</strain>
    </source>
</reference>
<keyword evidence="3" id="KW-1185">Reference proteome</keyword>